<evidence type="ECO:0000256" key="7">
    <source>
        <dbReference type="ARBA" id="ARBA00023065"/>
    </source>
</evidence>
<feature type="chain" id="PRO_5001910952" evidence="12">
    <location>
        <begin position="35"/>
        <end position="817"/>
    </location>
</feature>
<proteinExistence type="inferred from homology"/>
<evidence type="ECO:0000256" key="4">
    <source>
        <dbReference type="ARBA" id="ARBA00022496"/>
    </source>
</evidence>
<dbReference type="STRING" id="1265313.HRUBRA_02680"/>
<evidence type="ECO:0000256" key="10">
    <source>
        <dbReference type="ARBA" id="ARBA00023237"/>
    </source>
</evidence>
<dbReference type="RefSeq" id="WP_035514096.1">
    <property type="nucleotide sequence ID" value="NZ_KN234747.1"/>
</dbReference>
<dbReference type="HOGENOM" id="CLU_008287_15_1_6"/>
<feature type="signal peptide" evidence="12">
    <location>
        <begin position="1"/>
        <end position="34"/>
    </location>
</feature>
<keyword evidence="15" id="KW-1185">Reference proteome</keyword>
<protein>
    <submittedName>
        <fullName evidence="14">TonB-dependent receptor</fullName>
    </submittedName>
</protein>
<keyword evidence="12" id="KW-0732">Signal</keyword>
<evidence type="ECO:0000256" key="11">
    <source>
        <dbReference type="PROSITE-ProRule" id="PRU01360"/>
    </source>
</evidence>
<keyword evidence="9 11" id="KW-0472">Membrane</keyword>
<dbReference type="InterPro" id="IPR039426">
    <property type="entry name" value="TonB-dep_rcpt-like"/>
</dbReference>
<keyword evidence="4" id="KW-0410">Iron transport</keyword>
<evidence type="ECO:0000256" key="12">
    <source>
        <dbReference type="SAM" id="SignalP"/>
    </source>
</evidence>
<dbReference type="PROSITE" id="PS52016">
    <property type="entry name" value="TONB_DEPENDENT_REC_3"/>
    <property type="match status" value="1"/>
</dbReference>
<evidence type="ECO:0000256" key="2">
    <source>
        <dbReference type="ARBA" id="ARBA00022448"/>
    </source>
</evidence>
<evidence type="ECO:0000256" key="9">
    <source>
        <dbReference type="ARBA" id="ARBA00023136"/>
    </source>
</evidence>
<dbReference type="GO" id="GO:0009279">
    <property type="term" value="C:cell outer membrane"/>
    <property type="evidence" value="ECO:0007669"/>
    <property type="project" value="UniProtKB-SubCell"/>
</dbReference>
<comment type="similarity">
    <text evidence="11">Belongs to the TonB-dependent receptor family.</text>
</comment>
<evidence type="ECO:0000313" key="15">
    <source>
        <dbReference type="Proteomes" id="UP000029640"/>
    </source>
</evidence>
<evidence type="ECO:0000256" key="6">
    <source>
        <dbReference type="ARBA" id="ARBA00023004"/>
    </source>
</evidence>
<gene>
    <name evidence="14" type="ORF">HRUBRA_02680</name>
</gene>
<dbReference type="OrthoDB" id="127311at2"/>
<comment type="subcellular location">
    <subcellularLocation>
        <location evidence="1 11">Cell outer membrane</location>
        <topology evidence="1 11">Multi-pass membrane protein</topology>
    </subcellularLocation>
</comment>
<dbReference type="Gene3D" id="2.40.170.20">
    <property type="entry name" value="TonB-dependent receptor, beta-barrel domain"/>
    <property type="match status" value="1"/>
</dbReference>
<evidence type="ECO:0000256" key="5">
    <source>
        <dbReference type="ARBA" id="ARBA00022692"/>
    </source>
</evidence>
<organism evidence="14 15">
    <name type="scientific">Pseudohaliea rubra DSM 19751</name>
    <dbReference type="NCBI Taxonomy" id="1265313"/>
    <lineage>
        <taxon>Bacteria</taxon>
        <taxon>Pseudomonadati</taxon>
        <taxon>Pseudomonadota</taxon>
        <taxon>Gammaproteobacteria</taxon>
        <taxon>Cellvibrionales</taxon>
        <taxon>Halieaceae</taxon>
        <taxon>Pseudohaliea</taxon>
    </lineage>
</organism>
<keyword evidence="5 11" id="KW-0812">Transmembrane</keyword>
<dbReference type="PATRIC" id="fig|1265313.6.peg.2639"/>
<keyword evidence="10 11" id="KW-0998">Cell outer membrane</keyword>
<dbReference type="PANTHER" id="PTHR32552">
    <property type="entry name" value="FERRICHROME IRON RECEPTOR-RELATED"/>
    <property type="match status" value="1"/>
</dbReference>
<keyword evidence="8" id="KW-0798">TonB box</keyword>
<feature type="domain" description="TonB-dependent receptor plug" evidence="13">
    <location>
        <begin position="54"/>
        <end position="160"/>
    </location>
</feature>
<evidence type="ECO:0000256" key="3">
    <source>
        <dbReference type="ARBA" id="ARBA00022452"/>
    </source>
</evidence>
<keyword evidence="3 11" id="KW-1134">Transmembrane beta strand</keyword>
<name>A0A095VMK3_9GAMM</name>
<comment type="caution">
    <text evidence="14">The sequence shown here is derived from an EMBL/GenBank/DDBJ whole genome shotgun (WGS) entry which is preliminary data.</text>
</comment>
<dbReference type="InterPro" id="IPR036942">
    <property type="entry name" value="Beta-barrel_TonB_sf"/>
</dbReference>
<dbReference type="InterPro" id="IPR012910">
    <property type="entry name" value="Plug_dom"/>
</dbReference>
<reference evidence="14 15" key="1">
    <citation type="journal article" date="2014" name="Genome Announc.">
        <title>Genome Sequence of Gammaproteobacterial Pseudohaliea rubra Type Strain DSM 19751, Isolated from Coastal Seawater of the Mediterranean Sea.</title>
        <authorList>
            <person name="Spring S."/>
            <person name="Fiebig A."/>
            <person name="Riedel T."/>
            <person name="Goker M."/>
            <person name="Klenk H.P."/>
        </authorList>
    </citation>
    <scope>NUCLEOTIDE SEQUENCE [LARGE SCALE GENOMIC DNA]</scope>
    <source>
        <strain evidence="14 15">DSM 19751</strain>
    </source>
</reference>
<evidence type="ECO:0000256" key="1">
    <source>
        <dbReference type="ARBA" id="ARBA00004571"/>
    </source>
</evidence>
<evidence type="ECO:0000313" key="14">
    <source>
        <dbReference type="EMBL" id="KGE02702.1"/>
    </source>
</evidence>
<dbReference type="Proteomes" id="UP000029640">
    <property type="component" value="Unassembled WGS sequence"/>
</dbReference>
<evidence type="ECO:0000259" key="13">
    <source>
        <dbReference type="Pfam" id="PF07715"/>
    </source>
</evidence>
<keyword evidence="7" id="KW-0406">Ion transport</keyword>
<dbReference type="EMBL" id="AUVB01000085">
    <property type="protein sequence ID" value="KGE02702.1"/>
    <property type="molecule type" value="Genomic_DNA"/>
</dbReference>
<keyword evidence="2 11" id="KW-0813">Transport</keyword>
<dbReference type="Pfam" id="PF07715">
    <property type="entry name" value="Plug"/>
    <property type="match status" value="1"/>
</dbReference>
<keyword evidence="14" id="KW-0675">Receptor</keyword>
<sequence length="817" mass="90424">MQCNQSDYPRSRLSRAVALASLPLLGGGAGASLAQEGARLEEVMVTASRRASTVQDIPINISAVSAEKIEKYRLTGINEIARYVPGLTVIDRGARDEVPDILVRGLNTSQLGPGYTSDTVATYFGDIPLPLDIRPVDLERVEVLIGPQGTLYGQGTMGGAIRYLPNRADPEAFGVDLRGTLSQNFESDDMYNDVGVTLNLPIVRDTLALRVNLDRVDDPGFIDYDFVVREAGVSNPEPDFANPDDVNANLRRVEDANGEDTLAARANLRWLPTDWLDVNLWWLYQDTEAEGRQINHKQAFGTGDYVSAYRYEEPNEYTNELYSLEVKADLGFAEATFIYGETEYEEEGQRDQTDLLLNFEYGYEAFPSFSSFTREVAEEETETIEIRLVSTYEGPLSWVLGYFNNEIDSESESREFTPGFDQFAVDNFGGVALRPDSLEYISQSFDTQKEEAWYGEISYRLFDRLELTLGYRDYTFEVDNRSGFGLPLLETVFFGEPQDAINIEFGENVGDDEGDLIKLNAAFDIDDDNMIYATYSEGYRNGGVNAVPACPPDVSASDTQNLCALPDEVFIAPDQIENYEIGYKGLLLDGRLSLNAALFFIDWTDLQVDTVTTFGQLPIVGNGSAAESQGLELQGNWLINENWEVQLSYAYTDAELVEDAPGLVDDFTGTEGARLPGHAEHQGTFNVTYSTMVLDGIDLAVNYGIVFSSEVYNITGGDQLGALIDPATGAAADFGGEAIPEWDVHHFSATFSKDQWTLQAFVDNLWDEYYVTGTRNTRRFLQNGVGPGTQIGGFTVRSYGNFVGAPRTAGIRATYSF</sequence>
<dbReference type="GO" id="GO:0006826">
    <property type="term" value="P:iron ion transport"/>
    <property type="evidence" value="ECO:0007669"/>
    <property type="project" value="UniProtKB-KW"/>
</dbReference>
<keyword evidence="6" id="KW-0408">Iron</keyword>
<dbReference type="PANTHER" id="PTHR32552:SF81">
    <property type="entry name" value="TONB-DEPENDENT OUTER MEMBRANE RECEPTOR"/>
    <property type="match status" value="1"/>
</dbReference>
<dbReference type="SUPFAM" id="SSF56935">
    <property type="entry name" value="Porins"/>
    <property type="match status" value="1"/>
</dbReference>
<evidence type="ECO:0000256" key="8">
    <source>
        <dbReference type="ARBA" id="ARBA00023077"/>
    </source>
</evidence>
<dbReference type="AlphaFoldDB" id="A0A095VMK3"/>
<dbReference type="eggNOG" id="COG4771">
    <property type="taxonomic scope" value="Bacteria"/>
</dbReference>
<accession>A0A095VMK3</accession>